<dbReference type="AlphaFoldDB" id="A0A149PSG0"/>
<keyword evidence="2" id="KW-1185">Reference proteome</keyword>
<dbReference type="Proteomes" id="UP000075613">
    <property type="component" value="Unassembled WGS sequence"/>
</dbReference>
<comment type="caution">
    <text evidence="1">The sequence shown here is derived from an EMBL/GenBank/DDBJ whole genome shotgun (WGS) entry which is preliminary data.</text>
</comment>
<accession>A0A149PSG0</accession>
<proteinExistence type="predicted"/>
<dbReference type="EMBL" id="LRBG01000011">
    <property type="protein sequence ID" value="KXU87836.1"/>
    <property type="molecule type" value="Genomic_DNA"/>
</dbReference>
<evidence type="ECO:0000313" key="1">
    <source>
        <dbReference type="EMBL" id="KXU87836.1"/>
    </source>
</evidence>
<name>A0A149PSG0_9BURK</name>
<protein>
    <submittedName>
        <fullName evidence="1">Uncharacterized protein</fullName>
    </submittedName>
</protein>
<sequence>MVMWSEDKQALVSYTLAAEKVHAVTQRLFPLELPIADYNNTLDDEFAKRFGAATLNLLALSNPDMKPFVKTTPAED</sequence>
<reference evidence="1 2" key="1">
    <citation type="journal article" date="2015" name="Int. J. Syst. Evol. Microbiol.">
        <title>Burkholderia monticola sp. nov., isolated from mountain soil.</title>
        <authorList>
            <person name="Baek I."/>
            <person name="Seo B."/>
            <person name="Lee I."/>
            <person name="Yi H."/>
            <person name="Chun J."/>
        </authorList>
    </citation>
    <scope>NUCLEOTIDE SEQUENCE [LARGE SCALE GENOMIC DNA]</scope>
    <source>
        <strain evidence="1 2">JC2948</strain>
    </source>
</reference>
<gene>
    <name evidence="1" type="ORF">CI15_14025</name>
</gene>
<organism evidence="1 2">
    <name type="scientific">Paraburkholderia monticola</name>
    <dbReference type="NCBI Taxonomy" id="1399968"/>
    <lineage>
        <taxon>Bacteria</taxon>
        <taxon>Pseudomonadati</taxon>
        <taxon>Pseudomonadota</taxon>
        <taxon>Betaproteobacteria</taxon>
        <taxon>Burkholderiales</taxon>
        <taxon>Burkholderiaceae</taxon>
        <taxon>Paraburkholderia</taxon>
    </lineage>
</organism>
<evidence type="ECO:0000313" key="2">
    <source>
        <dbReference type="Proteomes" id="UP000075613"/>
    </source>
</evidence>